<dbReference type="AlphaFoldDB" id="A0A1Y5Q6G4"/>
<name>A0A1Y5Q6G4_9GAMM</name>
<reference evidence="2" key="1">
    <citation type="submission" date="2016-03" db="EMBL/GenBank/DDBJ databases">
        <authorList>
            <person name="Ploux O."/>
        </authorList>
    </citation>
    <scope>NUCLEOTIDE SEQUENCE</scope>
    <source>
        <strain evidence="2">UC10</strain>
    </source>
</reference>
<sequence>MPTPSSKAASAKRRACAVCDPRISANLGKMQRPARGAALLKKGSPLVAGQHRELPRAEGSTFDSSRTARRRARERRPGLVFCRLVPHASQTERGFVSGCWLGTGLICAPAQLRSASAIASSLKATTGTLIGSPISGHLIHWGGIAVKNFQHRDAQHLCEGRCDFSGNGVLPYLPLRHGGLIAAHPGGNFRLREPLFFSCWAEMAMHGAQICA</sequence>
<accession>A0A1Y5Q6G4</accession>
<proteinExistence type="predicted"/>
<protein>
    <submittedName>
        <fullName evidence="2">Uncharacterized protein</fullName>
    </submittedName>
</protein>
<gene>
    <name evidence="2" type="ORF">STPYR_12766</name>
</gene>
<feature type="region of interest" description="Disordered" evidence="1">
    <location>
        <begin position="51"/>
        <end position="71"/>
    </location>
</feature>
<evidence type="ECO:0000256" key="1">
    <source>
        <dbReference type="SAM" id="MobiDB-lite"/>
    </source>
</evidence>
<organism evidence="2">
    <name type="scientific">uncultured Stenotrophomonas sp</name>
    <dbReference type="NCBI Taxonomy" id="165438"/>
    <lineage>
        <taxon>Bacteria</taxon>
        <taxon>Pseudomonadati</taxon>
        <taxon>Pseudomonadota</taxon>
        <taxon>Gammaproteobacteria</taxon>
        <taxon>Lysobacterales</taxon>
        <taxon>Lysobacteraceae</taxon>
        <taxon>Stenotrophomonas</taxon>
        <taxon>environmental samples</taxon>
    </lineage>
</organism>
<dbReference type="EMBL" id="FLTS01000001">
    <property type="protein sequence ID" value="SBV37823.1"/>
    <property type="molecule type" value="Genomic_DNA"/>
</dbReference>
<evidence type="ECO:0000313" key="2">
    <source>
        <dbReference type="EMBL" id="SBV37823.1"/>
    </source>
</evidence>